<dbReference type="Gene3D" id="3.40.50.2000">
    <property type="entry name" value="Glycogen Phosphorylase B"/>
    <property type="match status" value="1"/>
</dbReference>
<evidence type="ECO:0000313" key="2">
    <source>
        <dbReference type="EMBL" id="MDF9276237.1"/>
    </source>
</evidence>
<feature type="domain" description="Glycosyltransferase family 28 N-terminal" evidence="1">
    <location>
        <begin position="13"/>
        <end position="57"/>
    </location>
</feature>
<keyword evidence="3" id="KW-1185">Reference proteome</keyword>
<organism evidence="2 3">
    <name type="scientific">Arthrobacter vasquezii</name>
    <dbReference type="NCBI Taxonomy" id="2977629"/>
    <lineage>
        <taxon>Bacteria</taxon>
        <taxon>Bacillati</taxon>
        <taxon>Actinomycetota</taxon>
        <taxon>Actinomycetes</taxon>
        <taxon>Micrococcales</taxon>
        <taxon>Micrococcaceae</taxon>
        <taxon>Arthrobacter</taxon>
    </lineage>
</organism>
<keyword evidence="2" id="KW-0808">Transferase</keyword>
<dbReference type="Proteomes" id="UP001220456">
    <property type="component" value="Unassembled WGS sequence"/>
</dbReference>
<gene>
    <name evidence="2" type="ORF">P4U43_00345</name>
</gene>
<name>A0ABT6CRN4_9MICC</name>
<dbReference type="EMBL" id="JAROKN010000001">
    <property type="protein sequence ID" value="MDF9276237.1"/>
    <property type="molecule type" value="Genomic_DNA"/>
</dbReference>
<keyword evidence="2" id="KW-0328">Glycosyltransferase</keyword>
<dbReference type="RefSeq" id="WP_277356941.1">
    <property type="nucleotide sequence ID" value="NZ_JAROKN010000001.1"/>
</dbReference>
<accession>A0ABT6CRN4</accession>
<dbReference type="SUPFAM" id="SSF53756">
    <property type="entry name" value="UDP-Glycosyltransferase/glycogen phosphorylase"/>
    <property type="match status" value="1"/>
</dbReference>
<evidence type="ECO:0000259" key="1">
    <source>
        <dbReference type="Pfam" id="PF03033"/>
    </source>
</evidence>
<sequence>MASVLVCSCPITGHVVPMLAVAAGLVNRGHSVRFLTGQRFADRVTASGATFLPLPPEADFDERRKAGAPRSAS</sequence>
<dbReference type="Pfam" id="PF03033">
    <property type="entry name" value="Glyco_transf_28"/>
    <property type="match status" value="1"/>
</dbReference>
<dbReference type="InterPro" id="IPR004276">
    <property type="entry name" value="GlycoTrans_28_N"/>
</dbReference>
<evidence type="ECO:0000313" key="3">
    <source>
        <dbReference type="Proteomes" id="UP001220456"/>
    </source>
</evidence>
<dbReference type="EC" id="2.4.-.-" evidence="2"/>
<proteinExistence type="predicted"/>
<reference evidence="2 3" key="1">
    <citation type="journal article" date="2023" name="Int. J. Syst. Evol. Microbiol.">
        <title>Arthrobacter vasquezii sp. nov., isolated from a soil sample from Union Glacier, Antarctica.</title>
        <authorList>
            <person name="Valenzuela-Ibaceta F."/>
            <person name="Carrasco V."/>
            <person name="Lagos-Moraga S."/>
            <person name="Dietz-Vargas C."/>
            <person name="Navarro C.A."/>
            <person name="Perez-Donoso J.M."/>
        </authorList>
    </citation>
    <scope>NUCLEOTIDE SEQUENCE [LARGE SCALE GENOMIC DNA]</scope>
    <source>
        <strain evidence="2 3">EH-1B-1</strain>
    </source>
</reference>
<protein>
    <submittedName>
        <fullName evidence="2">Glycosyltransferase</fullName>
        <ecNumber evidence="2">2.4.-.-</ecNumber>
    </submittedName>
</protein>
<dbReference type="GO" id="GO:0016757">
    <property type="term" value="F:glycosyltransferase activity"/>
    <property type="evidence" value="ECO:0007669"/>
    <property type="project" value="UniProtKB-KW"/>
</dbReference>
<comment type="caution">
    <text evidence="2">The sequence shown here is derived from an EMBL/GenBank/DDBJ whole genome shotgun (WGS) entry which is preliminary data.</text>
</comment>